<evidence type="ECO:0000313" key="2">
    <source>
        <dbReference type="Proteomes" id="UP000041601"/>
    </source>
</evidence>
<protein>
    <submittedName>
        <fullName evidence="1">Uncharacterized protein</fullName>
    </submittedName>
</protein>
<proteinExistence type="predicted"/>
<name>A0ABM9RVJ3_YEREN</name>
<accession>A0ABM9RVJ3</accession>
<sequence length="58" mass="6614">MIIIVCRRSKKALDDNENDKVSGLGNLLLIFELHFNRESEILSRSVSSHNKKSFSGHE</sequence>
<evidence type="ECO:0000313" key="1">
    <source>
        <dbReference type="EMBL" id="CND22137.1"/>
    </source>
</evidence>
<dbReference type="EMBL" id="CPXJ01000006">
    <property type="protein sequence ID" value="CND22137.1"/>
    <property type="molecule type" value="Genomic_DNA"/>
</dbReference>
<organism evidence="1 2">
    <name type="scientific">Yersinia enterocolitica</name>
    <dbReference type="NCBI Taxonomy" id="630"/>
    <lineage>
        <taxon>Bacteria</taxon>
        <taxon>Pseudomonadati</taxon>
        <taxon>Pseudomonadota</taxon>
        <taxon>Gammaproteobacteria</taxon>
        <taxon>Enterobacterales</taxon>
        <taxon>Yersiniaceae</taxon>
        <taxon>Yersinia</taxon>
    </lineage>
</organism>
<gene>
    <name evidence="1" type="ORF">ERS137959_00626</name>
</gene>
<dbReference type="Proteomes" id="UP000041601">
    <property type="component" value="Unassembled WGS sequence"/>
</dbReference>
<keyword evidence="2" id="KW-1185">Reference proteome</keyword>
<reference evidence="1 2" key="1">
    <citation type="submission" date="2015-03" db="EMBL/GenBank/DDBJ databases">
        <authorList>
            <consortium name="Pathogen Informatics"/>
            <person name="Murphy D."/>
        </authorList>
    </citation>
    <scope>NUCLEOTIDE SEQUENCE [LARGE SCALE GENOMIC DNA]</scope>
    <source>
        <strain evidence="1 2">IP05342</strain>
    </source>
</reference>
<comment type="caution">
    <text evidence="1">The sequence shown here is derived from an EMBL/GenBank/DDBJ whole genome shotgun (WGS) entry which is preliminary data.</text>
</comment>